<reference evidence="2 3" key="1">
    <citation type="submission" date="2021-05" db="EMBL/GenBank/DDBJ databases">
        <title>The draft genome of Geobacter luticola JCM 17780.</title>
        <authorList>
            <person name="Xu Z."/>
            <person name="Masuda Y."/>
            <person name="Itoh H."/>
            <person name="Senoo K."/>
        </authorList>
    </citation>
    <scope>NUCLEOTIDE SEQUENCE [LARGE SCALE GENOMIC DNA]</scope>
    <source>
        <strain evidence="2 3">JCM 17780</strain>
    </source>
</reference>
<evidence type="ECO:0000313" key="3">
    <source>
        <dbReference type="Proteomes" id="UP000756860"/>
    </source>
</evidence>
<evidence type="ECO:0000256" key="1">
    <source>
        <dbReference type="SAM" id="Phobius"/>
    </source>
</evidence>
<feature type="transmembrane region" description="Helical" evidence="1">
    <location>
        <begin position="32"/>
        <end position="50"/>
    </location>
</feature>
<dbReference type="Proteomes" id="UP000756860">
    <property type="component" value="Unassembled WGS sequence"/>
</dbReference>
<keyword evidence="1" id="KW-0812">Transmembrane</keyword>
<sequence length="56" mass="6276">MKGALQFLSVVLLTWSFLYPLLFGGIGRRVAWGWVAGMAAGGVVCLYLLVRYRREL</sequence>
<evidence type="ECO:0008006" key="4">
    <source>
        <dbReference type="Google" id="ProtNLM"/>
    </source>
</evidence>
<keyword evidence="3" id="KW-1185">Reference proteome</keyword>
<name>A0ABS5SFA7_9BACT</name>
<comment type="caution">
    <text evidence="2">The sequence shown here is derived from an EMBL/GenBank/DDBJ whole genome shotgun (WGS) entry which is preliminary data.</text>
</comment>
<dbReference type="EMBL" id="JAHCVK010000001">
    <property type="protein sequence ID" value="MBT0652707.1"/>
    <property type="molecule type" value="Genomic_DNA"/>
</dbReference>
<keyword evidence="1" id="KW-0472">Membrane</keyword>
<accession>A0ABS5SFA7</accession>
<keyword evidence="1" id="KW-1133">Transmembrane helix</keyword>
<evidence type="ECO:0000313" key="2">
    <source>
        <dbReference type="EMBL" id="MBT0652707.1"/>
    </source>
</evidence>
<feature type="transmembrane region" description="Helical" evidence="1">
    <location>
        <begin position="7"/>
        <end position="26"/>
    </location>
</feature>
<dbReference type="RefSeq" id="WP_214174626.1">
    <property type="nucleotide sequence ID" value="NZ_JAHCVK010000001.1"/>
</dbReference>
<protein>
    <recommendedName>
        <fullName evidence="4">F0F1-ATPase subunit (Ca2+/Mg2+ transporter)</fullName>
    </recommendedName>
</protein>
<organism evidence="2 3">
    <name type="scientific">Geomobilimonas luticola</name>
    <dbReference type="NCBI Taxonomy" id="1114878"/>
    <lineage>
        <taxon>Bacteria</taxon>
        <taxon>Pseudomonadati</taxon>
        <taxon>Thermodesulfobacteriota</taxon>
        <taxon>Desulfuromonadia</taxon>
        <taxon>Geobacterales</taxon>
        <taxon>Geobacteraceae</taxon>
        <taxon>Geomobilimonas</taxon>
    </lineage>
</organism>
<proteinExistence type="predicted"/>
<gene>
    <name evidence="2" type="ORF">KI810_06545</name>
</gene>